<evidence type="ECO:0000256" key="8">
    <source>
        <dbReference type="ARBA" id="ARBA00041137"/>
    </source>
</evidence>
<dbReference type="EMBL" id="JALLPB020000054">
    <property type="protein sequence ID" value="KAL3822785.1"/>
    <property type="molecule type" value="Genomic_DNA"/>
</dbReference>
<evidence type="ECO:0000256" key="3">
    <source>
        <dbReference type="ARBA" id="ARBA00022827"/>
    </source>
</evidence>
<protein>
    <recommendedName>
        <fullName evidence="8">L-2-hydroxyglutarate dehydrogenase, mitochondrial</fullName>
        <ecNumber evidence="7">1.1.99.2</ecNumber>
    </recommendedName>
</protein>
<keyword evidence="11" id="KW-1185">Reference proteome</keyword>
<organism evidence="10 11">
    <name type="scientific">Cyclostephanos tholiformis</name>
    <dbReference type="NCBI Taxonomy" id="382380"/>
    <lineage>
        <taxon>Eukaryota</taxon>
        <taxon>Sar</taxon>
        <taxon>Stramenopiles</taxon>
        <taxon>Ochrophyta</taxon>
        <taxon>Bacillariophyta</taxon>
        <taxon>Coscinodiscophyceae</taxon>
        <taxon>Thalassiosirophycidae</taxon>
        <taxon>Stephanodiscales</taxon>
        <taxon>Stephanodiscaceae</taxon>
        <taxon>Cyclostephanos</taxon>
    </lineage>
</organism>
<evidence type="ECO:0000256" key="6">
    <source>
        <dbReference type="ARBA" id="ARBA00037941"/>
    </source>
</evidence>
<dbReference type="InterPro" id="IPR036188">
    <property type="entry name" value="FAD/NAD-bd_sf"/>
</dbReference>
<keyword evidence="3" id="KW-0274">FAD</keyword>
<accession>A0ABD3SE15</accession>
<feature type="domain" description="FAD dependent oxidoreductase" evidence="9">
    <location>
        <begin position="19"/>
        <end position="428"/>
    </location>
</feature>
<dbReference type="SUPFAM" id="SSF51905">
    <property type="entry name" value="FAD/NAD(P)-binding domain"/>
    <property type="match status" value="1"/>
</dbReference>
<evidence type="ECO:0000256" key="1">
    <source>
        <dbReference type="ARBA" id="ARBA00001974"/>
    </source>
</evidence>
<dbReference type="AlphaFoldDB" id="A0ABD3SE15"/>
<dbReference type="Gene3D" id="3.30.9.10">
    <property type="entry name" value="D-Amino Acid Oxidase, subunit A, domain 2"/>
    <property type="match status" value="1"/>
</dbReference>
<dbReference type="PANTHER" id="PTHR43104">
    <property type="entry name" value="L-2-HYDROXYGLUTARATE DEHYDROGENASE, MITOCHONDRIAL"/>
    <property type="match status" value="1"/>
</dbReference>
<sequence>LVLLMIRTVPSQYFHIQTAIIGAGVIGLSVARALSKEGHEVLILEQSNTIGAGISSRNSEVIHAGIYYDKVTMPLKSRFCVEGKRLLYDYCRERFIPFRQCGKLLVATDAEDRDFGLPSLLDIAKKNGVHDLKKLSSEEIVAEHEPNVTCTGGVLSPSTGIVDSHALLTSLLADAEEYGATLALNCQVKGGRIIPSASKEIGNLMLFVDDSEIACDHVVVCAGLATDKIATAILSSSCSTASGNGSATHVLTPKQFYAKGNYYKLENQKSPFTKLVYPLPDKKGGLGVHATIDLANSTRFGPDIEWLDLATDRPDKIDMNVDPSRAESFYAAVRKYWPDLQGNVVSLASSLKNFVRYLLLDGNLVPDYSGVRPKLQHPDGGSSNGKHHGNDFIIAGSEYHGIAGLTLLLGIESPGLTSCLAIGNYVAHKIVR</sequence>
<proteinExistence type="inferred from homology"/>
<evidence type="ECO:0000256" key="2">
    <source>
        <dbReference type="ARBA" id="ARBA00022630"/>
    </source>
</evidence>
<dbReference type="EC" id="1.1.99.2" evidence="7"/>
<evidence type="ECO:0000256" key="5">
    <source>
        <dbReference type="ARBA" id="ARBA00036066"/>
    </source>
</evidence>
<feature type="non-terminal residue" evidence="10">
    <location>
        <position position="1"/>
    </location>
</feature>
<comment type="caution">
    <text evidence="10">The sequence shown here is derived from an EMBL/GenBank/DDBJ whole genome shotgun (WGS) entry which is preliminary data.</text>
</comment>
<evidence type="ECO:0000313" key="11">
    <source>
        <dbReference type="Proteomes" id="UP001530377"/>
    </source>
</evidence>
<dbReference type="Proteomes" id="UP001530377">
    <property type="component" value="Unassembled WGS sequence"/>
</dbReference>
<evidence type="ECO:0000256" key="7">
    <source>
        <dbReference type="ARBA" id="ARBA00038878"/>
    </source>
</evidence>
<keyword evidence="2" id="KW-0285">Flavoprotein</keyword>
<evidence type="ECO:0000313" key="10">
    <source>
        <dbReference type="EMBL" id="KAL3822785.1"/>
    </source>
</evidence>
<reference evidence="10 11" key="1">
    <citation type="submission" date="2024-10" db="EMBL/GenBank/DDBJ databases">
        <title>Updated reference genomes for cyclostephanoid diatoms.</title>
        <authorList>
            <person name="Roberts W.R."/>
            <person name="Alverson A.J."/>
        </authorList>
    </citation>
    <scope>NUCLEOTIDE SEQUENCE [LARGE SCALE GENOMIC DNA]</scope>
    <source>
        <strain evidence="10 11">AJA228-03</strain>
    </source>
</reference>
<dbReference type="PANTHER" id="PTHR43104:SF4">
    <property type="entry name" value="L-2-HYDROXYGLUTARATE DEHYDROGENASE, MITOCHONDRIAL"/>
    <property type="match status" value="1"/>
</dbReference>
<name>A0ABD3SE15_9STRA</name>
<evidence type="ECO:0000259" key="9">
    <source>
        <dbReference type="Pfam" id="PF01266"/>
    </source>
</evidence>
<dbReference type="GO" id="GO:0047545">
    <property type="term" value="F:(S)-2-hydroxyglutarate dehydrogenase activity"/>
    <property type="evidence" value="ECO:0007669"/>
    <property type="project" value="UniProtKB-EC"/>
</dbReference>
<dbReference type="InterPro" id="IPR006076">
    <property type="entry name" value="FAD-dep_OxRdtase"/>
</dbReference>
<gene>
    <name evidence="10" type="ORF">ACHAXA_005950</name>
</gene>
<comment type="cofactor">
    <cofactor evidence="1">
        <name>FAD</name>
        <dbReference type="ChEBI" id="CHEBI:57692"/>
    </cofactor>
</comment>
<comment type="similarity">
    <text evidence="6">Belongs to the L2HGDH family.</text>
</comment>
<dbReference type="Pfam" id="PF01266">
    <property type="entry name" value="DAO"/>
    <property type="match status" value="1"/>
</dbReference>
<comment type="catalytic activity">
    <reaction evidence="5">
        <text>(S)-2-hydroxyglutarate + A = 2-oxoglutarate + AH2</text>
        <dbReference type="Rhea" id="RHEA:21252"/>
        <dbReference type="ChEBI" id="CHEBI:13193"/>
        <dbReference type="ChEBI" id="CHEBI:16782"/>
        <dbReference type="ChEBI" id="CHEBI:16810"/>
        <dbReference type="ChEBI" id="CHEBI:17499"/>
        <dbReference type="EC" id="1.1.99.2"/>
    </reaction>
</comment>
<dbReference type="Gene3D" id="3.50.50.60">
    <property type="entry name" value="FAD/NAD(P)-binding domain"/>
    <property type="match status" value="1"/>
</dbReference>
<keyword evidence="4" id="KW-0560">Oxidoreductase</keyword>
<evidence type="ECO:0000256" key="4">
    <source>
        <dbReference type="ARBA" id="ARBA00023002"/>
    </source>
</evidence>